<feature type="transmembrane region" description="Helical" evidence="1">
    <location>
        <begin position="24"/>
        <end position="48"/>
    </location>
</feature>
<dbReference type="AlphaFoldDB" id="A0ABD6CE09"/>
<comment type="caution">
    <text evidence="2">The sequence shown here is derived from an EMBL/GenBank/DDBJ whole genome shotgun (WGS) entry which is preliminary data.</text>
</comment>
<keyword evidence="1" id="KW-1133">Transmembrane helix</keyword>
<keyword evidence="1" id="KW-0472">Membrane</keyword>
<dbReference type="RefSeq" id="WP_247380462.1">
    <property type="nucleotide sequence ID" value="NZ_JALLGV010000008.1"/>
</dbReference>
<accession>A0ABD6CE09</accession>
<dbReference type="Proteomes" id="UP001597119">
    <property type="component" value="Unassembled WGS sequence"/>
</dbReference>
<protein>
    <submittedName>
        <fullName evidence="2">Uncharacterized protein</fullName>
    </submittedName>
</protein>
<evidence type="ECO:0000256" key="1">
    <source>
        <dbReference type="SAM" id="Phobius"/>
    </source>
</evidence>
<evidence type="ECO:0000313" key="2">
    <source>
        <dbReference type="EMBL" id="MFD1587896.1"/>
    </source>
</evidence>
<organism evidence="2 3">
    <name type="scientific">Halorientalis brevis</name>
    <dbReference type="NCBI Taxonomy" id="1126241"/>
    <lineage>
        <taxon>Archaea</taxon>
        <taxon>Methanobacteriati</taxon>
        <taxon>Methanobacteriota</taxon>
        <taxon>Stenosarchaea group</taxon>
        <taxon>Halobacteria</taxon>
        <taxon>Halobacteriales</taxon>
        <taxon>Haloarculaceae</taxon>
        <taxon>Halorientalis</taxon>
    </lineage>
</organism>
<reference evidence="2 3" key="1">
    <citation type="journal article" date="2019" name="Int. J. Syst. Evol. Microbiol.">
        <title>The Global Catalogue of Microorganisms (GCM) 10K type strain sequencing project: providing services to taxonomists for standard genome sequencing and annotation.</title>
        <authorList>
            <consortium name="The Broad Institute Genomics Platform"/>
            <consortium name="The Broad Institute Genome Sequencing Center for Infectious Disease"/>
            <person name="Wu L."/>
            <person name="Ma J."/>
        </authorList>
    </citation>
    <scope>NUCLEOTIDE SEQUENCE [LARGE SCALE GENOMIC DNA]</scope>
    <source>
        <strain evidence="2 3">CGMCC 1.12125</strain>
    </source>
</reference>
<keyword evidence="3" id="KW-1185">Reference proteome</keyword>
<gene>
    <name evidence="2" type="ORF">ACFR9U_12985</name>
</gene>
<dbReference type="Pfam" id="PF26067">
    <property type="entry name" value="DUF8024"/>
    <property type="match status" value="1"/>
</dbReference>
<sequence length="67" mass="6971">MVDLIGNVTTMITEFTNIALSDPLSAILILFGSLFVGGSVLAFTYLTLGAVVDLVTPEVSEGPARQA</sequence>
<proteinExistence type="predicted"/>
<name>A0ABD6CE09_9EURY</name>
<evidence type="ECO:0000313" key="3">
    <source>
        <dbReference type="Proteomes" id="UP001597119"/>
    </source>
</evidence>
<keyword evidence="1" id="KW-0812">Transmembrane</keyword>
<dbReference type="EMBL" id="JBHUDJ010000006">
    <property type="protein sequence ID" value="MFD1587896.1"/>
    <property type="molecule type" value="Genomic_DNA"/>
</dbReference>
<dbReference type="InterPro" id="IPR058337">
    <property type="entry name" value="DUF8024"/>
</dbReference>